<feature type="compositionally biased region" description="Basic and acidic residues" evidence="3">
    <location>
        <begin position="213"/>
        <end position="223"/>
    </location>
</feature>
<dbReference type="SMART" id="SM00466">
    <property type="entry name" value="SRA"/>
    <property type="match status" value="1"/>
</dbReference>
<evidence type="ECO:0000256" key="3">
    <source>
        <dbReference type="SAM" id="MobiDB-lite"/>
    </source>
</evidence>
<dbReference type="InterPro" id="IPR045134">
    <property type="entry name" value="UHRF1/2-like"/>
</dbReference>
<dbReference type="InterPro" id="IPR003105">
    <property type="entry name" value="SRA_YDG"/>
</dbReference>
<dbReference type="GO" id="GO:0044027">
    <property type="term" value="P:negative regulation of gene expression via chromosomal CpG island methylation"/>
    <property type="evidence" value="ECO:0007669"/>
    <property type="project" value="TreeGrafter"/>
</dbReference>
<dbReference type="SUPFAM" id="SSF88697">
    <property type="entry name" value="PUA domain-like"/>
    <property type="match status" value="1"/>
</dbReference>
<dbReference type="GO" id="GO:0005634">
    <property type="term" value="C:nucleus"/>
    <property type="evidence" value="ECO:0007669"/>
    <property type="project" value="UniProtKB-SubCell"/>
</dbReference>
<evidence type="ECO:0000259" key="4">
    <source>
        <dbReference type="PROSITE" id="PS51015"/>
    </source>
</evidence>
<accession>A0A8T0FMH8</accession>
<dbReference type="Pfam" id="PF02182">
    <property type="entry name" value="SAD_SRA"/>
    <property type="match status" value="1"/>
</dbReference>
<feature type="domain" description="YDG" evidence="4">
    <location>
        <begin position="30"/>
        <end position="187"/>
    </location>
</feature>
<dbReference type="PROSITE" id="PS51015">
    <property type="entry name" value="YDG"/>
    <property type="match status" value="1"/>
</dbReference>
<evidence type="ECO:0000256" key="1">
    <source>
        <dbReference type="ARBA" id="ARBA00023242"/>
    </source>
</evidence>
<proteinExistence type="predicted"/>
<reference evidence="5" key="1">
    <citation type="journal article" date="2020" name="bioRxiv">
        <title>Chromosome-level reference genome of the European wasp spider Argiope bruennichi: a resource for studies on range expansion and evolutionary adaptation.</title>
        <authorList>
            <person name="Sheffer M.M."/>
            <person name="Hoppe A."/>
            <person name="Krehenwinkel H."/>
            <person name="Uhl G."/>
            <person name="Kuss A.W."/>
            <person name="Jensen L."/>
            <person name="Jensen C."/>
            <person name="Gillespie R.G."/>
            <person name="Hoff K.J."/>
            <person name="Prost S."/>
        </authorList>
    </citation>
    <scope>NUCLEOTIDE SEQUENCE</scope>
</reference>
<name>A0A8T0FMH8_ARGBR</name>
<dbReference type="PANTHER" id="PTHR14140:SF27">
    <property type="entry name" value="OS04G0289800 PROTEIN"/>
    <property type="match status" value="1"/>
</dbReference>
<organism evidence="5 6">
    <name type="scientific">Argiope bruennichi</name>
    <name type="common">Wasp spider</name>
    <name type="synonym">Aranea bruennichi</name>
    <dbReference type="NCBI Taxonomy" id="94029"/>
    <lineage>
        <taxon>Eukaryota</taxon>
        <taxon>Metazoa</taxon>
        <taxon>Ecdysozoa</taxon>
        <taxon>Arthropoda</taxon>
        <taxon>Chelicerata</taxon>
        <taxon>Arachnida</taxon>
        <taxon>Araneae</taxon>
        <taxon>Araneomorphae</taxon>
        <taxon>Entelegynae</taxon>
        <taxon>Araneoidea</taxon>
        <taxon>Araneidae</taxon>
        <taxon>Argiope</taxon>
    </lineage>
</organism>
<keyword evidence="6" id="KW-1185">Reference proteome</keyword>
<dbReference type="AlphaFoldDB" id="A0A8T0FMH8"/>
<comment type="caution">
    <text evidence="5">The sequence shown here is derived from an EMBL/GenBank/DDBJ whole genome shotgun (WGS) entry which is preliminary data.</text>
</comment>
<gene>
    <name evidence="5" type="ORF">HNY73_005614</name>
</gene>
<feature type="compositionally biased region" description="Basic and acidic residues" evidence="3">
    <location>
        <begin position="239"/>
        <end position="249"/>
    </location>
</feature>
<reference evidence="5" key="2">
    <citation type="submission" date="2020-06" db="EMBL/GenBank/DDBJ databases">
        <authorList>
            <person name="Sheffer M."/>
        </authorList>
    </citation>
    <scope>NUCLEOTIDE SEQUENCE</scope>
</reference>
<keyword evidence="1 2" id="KW-0539">Nucleus</keyword>
<dbReference type="PANTHER" id="PTHR14140">
    <property type="entry name" value="E3 UBIQUITIN-PROTEIN LIGASE UHRF-RELATED"/>
    <property type="match status" value="1"/>
</dbReference>
<protein>
    <submittedName>
        <fullName evidence="5">Histone-lysine N-methyltransferase like protein</fullName>
    </submittedName>
</protein>
<dbReference type="GO" id="GO:0016567">
    <property type="term" value="P:protein ubiquitination"/>
    <property type="evidence" value="ECO:0007669"/>
    <property type="project" value="TreeGrafter"/>
</dbReference>
<dbReference type="Proteomes" id="UP000807504">
    <property type="component" value="Unassembled WGS sequence"/>
</dbReference>
<dbReference type="GO" id="GO:0061630">
    <property type="term" value="F:ubiquitin protein ligase activity"/>
    <property type="evidence" value="ECO:0007669"/>
    <property type="project" value="TreeGrafter"/>
</dbReference>
<evidence type="ECO:0000313" key="6">
    <source>
        <dbReference type="Proteomes" id="UP000807504"/>
    </source>
</evidence>
<dbReference type="InterPro" id="IPR036987">
    <property type="entry name" value="SRA-YDG_sf"/>
</dbReference>
<sequence>MSYEDNIARRRQENRELLKQLGIFSLRQEHRVVKSPDTSQSPKKYLRNVSKASKPTFKASDLIPRRKSSRLLGKLVFLALSGYEDDVGPRVVLFTGEGGRDLRGTKTNPKNLRTAPQSKDQVLERGNLALSKNVENNLPVRVLRGYKLRSKFAPEEGYRYDGLYNVVEYYLTTGISGFKVYKFRMERIKDQEPAPWAEDFVMPEPLENSTFSPEKENVSKEDQLQNEESEASDSLAFCPEKEKEIKEDSQLQNEN</sequence>
<evidence type="ECO:0000256" key="2">
    <source>
        <dbReference type="PROSITE-ProRule" id="PRU00358"/>
    </source>
</evidence>
<feature type="region of interest" description="Disordered" evidence="3">
    <location>
        <begin position="204"/>
        <end position="255"/>
    </location>
</feature>
<evidence type="ECO:0000313" key="5">
    <source>
        <dbReference type="EMBL" id="KAF8790620.1"/>
    </source>
</evidence>
<dbReference type="InterPro" id="IPR015947">
    <property type="entry name" value="PUA-like_sf"/>
</dbReference>
<dbReference type="Gene3D" id="2.30.280.10">
    <property type="entry name" value="SRA-YDG"/>
    <property type="match status" value="1"/>
</dbReference>
<comment type="subcellular location">
    <subcellularLocation>
        <location evidence="2">Nucleus</location>
    </subcellularLocation>
</comment>
<dbReference type="EMBL" id="JABXBU010000011">
    <property type="protein sequence ID" value="KAF8790620.1"/>
    <property type="molecule type" value="Genomic_DNA"/>
</dbReference>